<dbReference type="InterPro" id="IPR009057">
    <property type="entry name" value="Homeodomain-like_sf"/>
</dbReference>
<dbReference type="EMBL" id="NOXX01000199">
    <property type="protein sequence ID" value="OYQ43712.1"/>
    <property type="molecule type" value="Genomic_DNA"/>
</dbReference>
<keyword evidence="2" id="KW-0238">DNA-binding</keyword>
<reference evidence="7 8" key="1">
    <citation type="submission" date="2017-07" db="EMBL/GenBank/DDBJ databases">
        <title>Flavobacterium cyanobacteriorum sp. nov., isolated from cyanobacterial aggregates in a eutrophic lake.</title>
        <authorList>
            <person name="Cai H."/>
        </authorList>
    </citation>
    <scope>NUCLEOTIDE SEQUENCE [LARGE SCALE GENOMIC DNA]</scope>
    <source>
        <strain evidence="7 8">TH167</strain>
    </source>
</reference>
<dbReference type="RefSeq" id="WP_094486446.1">
    <property type="nucleotide sequence ID" value="NZ_NOXX01000199.1"/>
</dbReference>
<accession>A0A255ZQP7</accession>
<dbReference type="Gene3D" id="3.40.50.2300">
    <property type="match status" value="1"/>
</dbReference>
<dbReference type="PROSITE" id="PS01124">
    <property type="entry name" value="HTH_ARAC_FAMILY_2"/>
    <property type="match status" value="1"/>
</dbReference>
<dbReference type="PRINTS" id="PR00032">
    <property type="entry name" value="HTHARAC"/>
</dbReference>
<dbReference type="SMART" id="SM00342">
    <property type="entry name" value="HTH_ARAC"/>
    <property type="match status" value="1"/>
</dbReference>
<dbReference type="InterPro" id="IPR018062">
    <property type="entry name" value="HTH_AraC-typ_CS"/>
</dbReference>
<dbReference type="InterPro" id="IPR018060">
    <property type="entry name" value="HTH_AraC"/>
</dbReference>
<dbReference type="PANTHER" id="PTHR43280:SF28">
    <property type="entry name" value="HTH-TYPE TRANSCRIPTIONAL ACTIVATOR RHAS"/>
    <property type="match status" value="1"/>
</dbReference>
<dbReference type="InterPro" id="IPR011006">
    <property type="entry name" value="CheY-like_superfamily"/>
</dbReference>
<keyword evidence="8" id="KW-1185">Reference proteome</keyword>
<protein>
    <recommendedName>
        <fullName evidence="9">DNA-binding response regulator</fullName>
    </recommendedName>
</protein>
<dbReference type="GO" id="GO:0043565">
    <property type="term" value="F:sequence-specific DNA binding"/>
    <property type="evidence" value="ECO:0007669"/>
    <property type="project" value="InterPro"/>
</dbReference>
<dbReference type="PROSITE" id="PS50110">
    <property type="entry name" value="RESPONSE_REGULATORY"/>
    <property type="match status" value="1"/>
</dbReference>
<dbReference type="Pfam" id="PF00072">
    <property type="entry name" value="Response_reg"/>
    <property type="match status" value="1"/>
</dbReference>
<evidence type="ECO:0000256" key="3">
    <source>
        <dbReference type="ARBA" id="ARBA00023163"/>
    </source>
</evidence>
<organism evidence="7 8">
    <name type="scientific">Flavobacterium aurantiibacter</name>
    <dbReference type="NCBI Taxonomy" id="2023067"/>
    <lineage>
        <taxon>Bacteria</taxon>
        <taxon>Pseudomonadati</taxon>
        <taxon>Bacteroidota</taxon>
        <taxon>Flavobacteriia</taxon>
        <taxon>Flavobacteriales</taxon>
        <taxon>Flavobacteriaceae</taxon>
        <taxon>Flavobacterium</taxon>
    </lineage>
</organism>
<dbReference type="Pfam" id="PF12833">
    <property type="entry name" value="HTH_18"/>
    <property type="match status" value="1"/>
</dbReference>
<dbReference type="InterPro" id="IPR020449">
    <property type="entry name" value="Tscrpt_reg_AraC-type_HTH"/>
</dbReference>
<keyword evidence="3" id="KW-0804">Transcription</keyword>
<dbReference type="PANTHER" id="PTHR43280">
    <property type="entry name" value="ARAC-FAMILY TRANSCRIPTIONAL REGULATOR"/>
    <property type="match status" value="1"/>
</dbReference>
<evidence type="ECO:0008006" key="9">
    <source>
        <dbReference type="Google" id="ProtNLM"/>
    </source>
</evidence>
<sequence>MTKPLVLIVEDELIIALDLKEILNEEGYEAMINIVSVEAAITAIEEHKPSLVLIDINLKNEKNGIDLGTYLLKNDRIPFIYITSYSDKSTLDKAGETRPYGYIVKPFKPADIKAAVSMALNNYKHRNIDVARHQDAVETDIPFILKQVISYINNNITEKIKVSDLAKQTLWESQHFNRMFSKYVGVTPYKYILDRKIEKAKALLTETSIPITEVSYELGIKSHSNFCNVFKKATGKTPEAYRKSALVNNKYLGSSN</sequence>
<dbReference type="Proteomes" id="UP000216035">
    <property type="component" value="Unassembled WGS sequence"/>
</dbReference>
<evidence type="ECO:0000259" key="6">
    <source>
        <dbReference type="PROSITE" id="PS50110"/>
    </source>
</evidence>
<evidence type="ECO:0000256" key="4">
    <source>
        <dbReference type="PROSITE-ProRule" id="PRU00169"/>
    </source>
</evidence>
<evidence type="ECO:0000313" key="7">
    <source>
        <dbReference type="EMBL" id="OYQ43712.1"/>
    </source>
</evidence>
<dbReference type="Gene3D" id="1.10.10.60">
    <property type="entry name" value="Homeodomain-like"/>
    <property type="match status" value="2"/>
</dbReference>
<proteinExistence type="predicted"/>
<feature type="domain" description="Response regulatory" evidence="6">
    <location>
        <begin position="5"/>
        <end position="120"/>
    </location>
</feature>
<dbReference type="AlphaFoldDB" id="A0A255ZQP7"/>
<evidence type="ECO:0000256" key="2">
    <source>
        <dbReference type="ARBA" id="ARBA00023125"/>
    </source>
</evidence>
<feature type="domain" description="HTH araC/xylS-type" evidence="5">
    <location>
        <begin position="146"/>
        <end position="244"/>
    </location>
</feature>
<feature type="modified residue" description="4-aspartylphosphate" evidence="4">
    <location>
        <position position="55"/>
    </location>
</feature>
<dbReference type="SMART" id="SM00448">
    <property type="entry name" value="REC"/>
    <property type="match status" value="1"/>
</dbReference>
<comment type="caution">
    <text evidence="7">The sequence shown here is derived from an EMBL/GenBank/DDBJ whole genome shotgun (WGS) entry which is preliminary data.</text>
</comment>
<evidence type="ECO:0000259" key="5">
    <source>
        <dbReference type="PROSITE" id="PS01124"/>
    </source>
</evidence>
<dbReference type="GO" id="GO:0000160">
    <property type="term" value="P:phosphorelay signal transduction system"/>
    <property type="evidence" value="ECO:0007669"/>
    <property type="project" value="InterPro"/>
</dbReference>
<dbReference type="CDD" id="cd17534">
    <property type="entry name" value="REC_DC-like"/>
    <property type="match status" value="1"/>
</dbReference>
<dbReference type="InterPro" id="IPR001789">
    <property type="entry name" value="Sig_transdc_resp-reg_receiver"/>
</dbReference>
<keyword evidence="4" id="KW-0597">Phosphoprotein</keyword>
<dbReference type="SUPFAM" id="SSF46689">
    <property type="entry name" value="Homeodomain-like"/>
    <property type="match status" value="2"/>
</dbReference>
<evidence type="ECO:0000313" key="8">
    <source>
        <dbReference type="Proteomes" id="UP000216035"/>
    </source>
</evidence>
<keyword evidence="1" id="KW-0805">Transcription regulation</keyword>
<gene>
    <name evidence="7" type="ORF">CHX27_09025</name>
</gene>
<dbReference type="PROSITE" id="PS00041">
    <property type="entry name" value="HTH_ARAC_FAMILY_1"/>
    <property type="match status" value="1"/>
</dbReference>
<name>A0A255ZQP7_9FLAO</name>
<dbReference type="OrthoDB" id="2962330at2"/>
<dbReference type="SUPFAM" id="SSF52172">
    <property type="entry name" value="CheY-like"/>
    <property type="match status" value="1"/>
</dbReference>
<dbReference type="GO" id="GO:0003700">
    <property type="term" value="F:DNA-binding transcription factor activity"/>
    <property type="evidence" value="ECO:0007669"/>
    <property type="project" value="InterPro"/>
</dbReference>
<evidence type="ECO:0000256" key="1">
    <source>
        <dbReference type="ARBA" id="ARBA00023015"/>
    </source>
</evidence>